<name>A0A128EBG6_9BACT</name>
<evidence type="ECO:0000313" key="1">
    <source>
        <dbReference type="EMBL" id="CZE46336.1"/>
    </source>
</evidence>
<evidence type="ECO:0000313" key="2">
    <source>
        <dbReference type="Proteomes" id="UP000069632"/>
    </source>
</evidence>
<keyword evidence="2" id="KW-1185">Reference proteome</keyword>
<dbReference type="OrthoDB" id="9776582at2"/>
<sequence>MTIKDLTYSEAIEKVMLNNGYFAPLKLIYREIWNYKNRSGIKGKTPDYTIQERVQRDTKFTKIGLGIYALTEFLDKLPQAKAPITKQDKQENRHANIQGMLLEIGNHQKDIFDTYTNDKSWIFENKTLGSLATLNKIPPFTFENIISDSVSFLDVVWFNERRFPQVIFEVEHSTDFRGAFVKFMELQDFQTRFYCVANKSRLSKFKKEIDKVAFLPIKKRVKFLTYEQVESDYYKAIKRDFIKY</sequence>
<reference evidence="1 2" key="1">
    <citation type="submission" date="2016-02" db="EMBL/GenBank/DDBJ databases">
        <authorList>
            <consortium name="Pathogen Informatics"/>
        </authorList>
    </citation>
    <scope>NUCLEOTIDE SEQUENCE [LARGE SCALE GENOMIC DNA]</scope>
    <source>
        <strain evidence="1 2">RC20</strain>
    </source>
</reference>
<dbReference type="AlphaFoldDB" id="A0A128EBG6"/>
<dbReference type="RefSeq" id="WP_075539940.1">
    <property type="nucleotide sequence ID" value="NZ_CP053844.1"/>
</dbReference>
<protein>
    <recommendedName>
        <fullName evidence="3">HTH HARE-type domain-containing protein</fullName>
    </recommendedName>
</protein>
<evidence type="ECO:0008006" key="3">
    <source>
        <dbReference type="Google" id="ProtNLM"/>
    </source>
</evidence>
<dbReference type="EMBL" id="FIZP01000001">
    <property type="protein sequence ID" value="CZE46336.1"/>
    <property type="molecule type" value="Genomic_DNA"/>
</dbReference>
<proteinExistence type="predicted"/>
<gene>
    <name evidence="1" type="ORF">ERS672216_00313</name>
</gene>
<accession>A0A128EBG6</accession>
<organism evidence="1 2">
    <name type="scientific">Campylobacter geochelonis</name>
    <dbReference type="NCBI Taxonomy" id="1780362"/>
    <lineage>
        <taxon>Bacteria</taxon>
        <taxon>Pseudomonadati</taxon>
        <taxon>Campylobacterota</taxon>
        <taxon>Epsilonproteobacteria</taxon>
        <taxon>Campylobacterales</taxon>
        <taxon>Campylobacteraceae</taxon>
        <taxon>Campylobacter</taxon>
    </lineage>
</organism>
<dbReference type="Proteomes" id="UP000069632">
    <property type="component" value="Unassembled WGS sequence"/>
</dbReference>